<dbReference type="SFLD" id="SFLDS00029">
    <property type="entry name" value="Radical_SAM"/>
    <property type="match status" value="1"/>
</dbReference>
<feature type="region of interest" description="Disordered" evidence="8">
    <location>
        <begin position="507"/>
        <end position="613"/>
    </location>
</feature>
<evidence type="ECO:0000259" key="10">
    <source>
        <dbReference type="PROSITE" id="PS51918"/>
    </source>
</evidence>
<dbReference type="Pfam" id="PF02310">
    <property type="entry name" value="B12-binding"/>
    <property type="match status" value="1"/>
</dbReference>
<dbReference type="InterPro" id="IPR007197">
    <property type="entry name" value="rSAM"/>
</dbReference>
<dbReference type="InterPro" id="IPR006158">
    <property type="entry name" value="Cobalamin-bd"/>
</dbReference>
<dbReference type="InterPro" id="IPR058240">
    <property type="entry name" value="rSAM_sf"/>
</dbReference>
<organism evidence="11 12">
    <name type="scientific">Frankia casuarinae (strain DSM 45818 / CECT 9043 / HFP020203 / CcI3)</name>
    <dbReference type="NCBI Taxonomy" id="106370"/>
    <lineage>
        <taxon>Bacteria</taxon>
        <taxon>Bacillati</taxon>
        <taxon>Actinomycetota</taxon>
        <taxon>Actinomycetes</taxon>
        <taxon>Frankiales</taxon>
        <taxon>Frankiaceae</taxon>
        <taxon>Frankia</taxon>
    </lineage>
</organism>
<dbReference type="GO" id="GO:0003824">
    <property type="term" value="F:catalytic activity"/>
    <property type="evidence" value="ECO:0007669"/>
    <property type="project" value="InterPro"/>
</dbReference>
<evidence type="ECO:0000256" key="5">
    <source>
        <dbReference type="ARBA" id="ARBA00022723"/>
    </source>
</evidence>
<dbReference type="InterPro" id="IPR051198">
    <property type="entry name" value="BchE-like"/>
</dbReference>
<keyword evidence="4" id="KW-0949">S-adenosyl-L-methionine</keyword>
<keyword evidence="5" id="KW-0479">Metal-binding</keyword>
<dbReference type="InterPro" id="IPR034466">
    <property type="entry name" value="Methyltransferase_Class_B"/>
</dbReference>
<keyword evidence="3" id="KW-0808">Transferase</keyword>
<protein>
    <submittedName>
        <fullName evidence="11">Radical SAM</fullName>
    </submittedName>
</protein>
<evidence type="ECO:0000313" key="11">
    <source>
        <dbReference type="EMBL" id="ABD12252.1"/>
    </source>
</evidence>
<accession>Q2J8Z0</accession>
<dbReference type="eggNOG" id="COG1032">
    <property type="taxonomic scope" value="Bacteria"/>
</dbReference>
<dbReference type="KEGG" id="fra:Francci3_2894"/>
<name>Q2J8Z0_FRACC</name>
<dbReference type="CDD" id="cd01335">
    <property type="entry name" value="Radical_SAM"/>
    <property type="match status" value="1"/>
</dbReference>
<dbReference type="Pfam" id="PF04055">
    <property type="entry name" value="Radical_SAM"/>
    <property type="match status" value="1"/>
</dbReference>
<dbReference type="GO" id="GO:0031419">
    <property type="term" value="F:cobalamin binding"/>
    <property type="evidence" value="ECO:0007669"/>
    <property type="project" value="InterPro"/>
</dbReference>
<dbReference type="InterPro" id="IPR023404">
    <property type="entry name" value="rSAM_horseshoe"/>
</dbReference>
<evidence type="ECO:0000256" key="3">
    <source>
        <dbReference type="ARBA" id="ARBA00022679"/>
    </source>
</evidence>
<dbReference type="PROSITE" id="PS51918">
    <property type="entry name" value="RADICAL_SAM"/>
    <property type="match status" value="1"/>
</dbReference>
<dbReference type="PANTHER" id="PTHR43409:SF7">
    <property type="entry name" value="BLL1977 PROTEIN"/>
    <property type="match status" value="1"/>
</dbReference>
<dbReference type="SFLD" id="SFLDG01082">
    <property type="entry name" value="B12-binding_domain_containing"/>
    <property type="match status" value="1"/>
</dbReference>
<proteinExistence type="predicted"/>
<dbReference type="HOGENOM" id="CLU_021572_3_0_11"/>
<evidence type="ECO:0000256" key="1">
    <source>
        <dbReference type="ARBA" id="ARBA00001966"/>
    </source>
</evidence>
<evidence type="ECO:0000256" key="2">
    <source>
        <dbReference type="ARBA" id="ARBA00022603"/>
    </source>
</evidence>
<keyword evidence="6" id="KW-0408">Iron</keyword>
<dbReference type="PROSITE" id="PS51332">
    <property type="entry name" value="B12_BINDING"/>
    <property type="match status" value="1"/>
</dbReference>
<feature type="compositionally biased region" description="Low complexity" evidence="8">
    <location>
        <begin position="587"/>
        <end position="598"/>
    </location>
</feature>
<evidence type="ECO:0000256" key="6">
    <source>
        <dbReference type="ARBA" id="ARBA00023004"/>
    </source>
</evidence>
<evidence type="ECO:0000313" key="12">
    <source>
        <dbReference type="Proteomes" id="UP000001937"/>
    </source>
</evidence>
<dbReference type="Gene3D" id="3.80.30.20">
    <property type="entry name" value="tm_1862 like domain"/>
    <property type="match status" value="1"/>
</dbReference>
<dbReference type="PANTHER" id="PTHR43409">
    <property type="entry name" value="ANAEROBIC MAGNESIUM-PROTOPORPHYRIN IX MONOMETHYL ESTER CYCLASE-RELATED"/>
    <property type="match status" value="1"/>
</dbReference>
<dbReference type="AlphaFoldDB" id="Q2J8Z0"/>
<dbReference type="SUPFAM" id="SSF102114">
    <property type="entry name" value="Radical SAM enzymes"/>
    <property type="match status" value="1"/>
</dbReference>
<keyword evidence="7" id="KW-0411">Iron-sulfur</keyword>
<dbReference type="PhylomeDB" id="Q2J8Z0"/>
<dbReference type="EMBL" id="CP000249">
    <property type="protein sequence ID" value="ABD12252.1"/>
    <property type="molecule type" value="Genomic_DNA"/>
</dbReference>
<dbReference type="InterPro" id="IPR006638">
    <property type="entry name" value="Elp3/MiaA/NifB-like_rSAM"/>
</dbReference>
<evidence type="ECO:0000256" key="7">
    <source>
        <dbReference type="ARBA" id="ARBA00023014"/>
    </source>
</evidence>
<reference evidence="11 12" key="1">
    <citation type="journal article" date="2007" name="Genome Res.">
        <title>Genome characteristics of facultatively symbiotic Frankia sp. strains reflect host range and host plant biogeography.</title>
        <authorList>
            <person name="Normand P."/>
            <person name="Lapierre P."/>
            <person name="Tisa L.S."/>
            <person name="Gogarten J.P."/>
            <person name="Alloisio N."/>
            <person name="Bagnarol E."/>
            <person name="Bassi C.A."/>
            <person name="Berry A.M."/>
            <person name="Bickhart D.M."/>
            <person name="Choisne N."/>
            <person name="Couloux A."/>
            <person name="Cournoyer B."/>
            <person name="Cruveiller S."/>
            <person name="Daubin V."/>
            <person name="Demange N."/>
            <person name="Francino M.P."/>
            <person name="Goltsman E."/>
            <person name="Huang Y."/>
            <person name="Kopp O.R."/>
            <person name="Labarre L."/>
            <person name="Lapidus A."/>
            <person name="Lavire C."/>
            <person name="Marechal J."/>
            <person name="Martinez M."/>
            <person name="Mastronunzio J.E."/>
            <person name="Mullin B.C."/>
            <person name="Niemann J."/>
            <person name="Pujic P."/>
            <person name="Rawnsley T."/>
            <person name="Rouy Z."/>
            <person name="Schenowitz C."/>
            <person name="Sellstedt A."/>
            <person name="Tavares F."/>
            <person name="Tomkins J.P."/>
            <person name="Vallenet D."/>
            <person name="Valverde C."/>
            <person name="Wall L.G."/>
            <person name="Wang Y."/>
            <person name="Medigue C."/>
            <person name="Benson D.R."/>
        </authorList>
    </citation>
    <scope>NUCLEOTIDE SEQUENCE [LARGE SCALE GENOMIC DNA]</scope>
    <source>
        <strain evidence="12">DSM 45818 / CECT 9043 / CcI3</strain>
    </source>
</reference>
<evidence type="ECO:0000259" key="9">
    <source>
        <dbReference type="PROSITE" id="PS51332"/>
    </source>
</evidence>
<evidence type="ECO:0000256" key="4">
    <source>
        <dbReference type="ARBA" id="ARBA00022691"/>
    </source>
</evidence>
<keyword evidence="12" id="KW-1185">Reference proteome</keyword>
<feature type="domain" description="B12-binding" evidence="9">
    <location>
        <begin position="29"/>
        <end position="161"/>
    </location>
</feature>
<evidence type="ECO:0000256" key="8">
    <source>
        <dbReference type="SAM" id="MobiDB-lite"/>
    </source>
</evidence>
<gene>
    <name evidence="11" type="ordered locus">Francci3_2894</name>
</gene>
<dbReference type="Proteomes" id="UP000001937">
    <property type="component" value="Chromosome"/>
</dbReference>
<comment type="cofactor">
    <cofactor evidence="1">
        <name>[4Fe-4S] cluster</name>
        <dbReference type="ChEBI" id="CHEBI:49883"/>
    </cofactor>
</comment>
<dbReference type="SFLD" id="SFLDG01123">
    <property type="entry name" value="methyltransferase_(Class_B)"/>
    <property type="match status" value="1"/>
</dbReference>
<dbReference type="Gene3D" id="3.40.50.280">
    <property type="entry name" value="Cobalamin-binding domain"/>
    <property type="match status" value="1"/>
</dbReference>
<dbReference type="SMART" id="SM00729">
    <property type="entry name" value="Elp3"/>
    <property type="match status" value="1"/>
</dbReference>
<dbReference type="GO" id="GO:0051539">
    <property type="term" value="F:4 iron, 4 sulfur cluster binding"/>
    <property type="evidence" value="ECO:0007669"/>
    <property type="project" value="UniProtKB-KW"/>
</dbReference>
<sequence length="613" mass="66870">METLDDGPVLGADLNQPLDAVFINAPLRDYGVRPRVNDFTLPVLGMAYIATYAAAQGFNVGVLDAEALGLGVKETYQLVNRLGPRWAGFNLLAPTYEVSAEIAAGLDRDIMVMIGGHQAKAMPAAIITDPRFGALEALVLGEGETRVAELLQDKRSRADLPGVMWLDPILRQPVTGGRPGAGHHLSPDVDRLPFVDRRFLVGDPYQAPDGRVEANMVGARGCPYDCSFCGAAVSANPDITIRTRTPAGIIAEMEVLHATGGVTAFRFVDDLFLGYERFIRQCMEAFTAARLGDRFVWDATGRINILHRVDNALLDVLAANGLREVALGVESGSERLLKYMGKRITPDMTRSVVRRLNERGISVKGYFILGFPTETREELAATVRHVRELWEVADGQPGNFRASVFEFRPYPGTPEWDRIVATGRYQPAQLLAYTAVDLTEGGLDEAMRGRDEFNFSVNIQFGEATVDEVRAALVELSREQPGMLRPQLRELDSQTAVLHQHIRQRLTTSNAANTRLDNRHAPQQTIPTSEPSPTETIRPHPVPPATANVDQLNGTSDYVRPTGTTWPGPGIGHSTPSRWAPMDEPTRNCSSSSRARSGTAGGCPNRNGPTGTS</sequence>
<dbReference type="GO" id="GO:0046872">
    <property type="term" value="F:metal ion binding"/>
    <property type="evidence" value="ECO:0007669"/>
    <property type="project" value="UniProtKB-KW"/>
</dbReference>
<feature type="compositionally biased region" description="Low complexity" evidence="8">
    <location>
        <begin position="522"/>
        <end position="536"/>
    </location>
</feature>
<feature type="domain" description="Radical SAM core" evidence="10">
    <location>
        <begin position="208"/>
        <end position="437"/>
    </location>
</feature>
<dbReference type="RefSeq" id="WP_011437281.1">
    <property type="nucleotide sequence ID" value="NC_007777.1"/>
</dbReference>
<dbReference type="STRING" id="106370.Francci3_2894"/>
<keyword evidence="2" id="KW-0489">Methyltransferase</keyword>